<dbReference type="Pfam" id="PF04851">
    <property type="entry name" value="ResIII"/>
    <property type="match status" value="1"/>
</dbReference>
<dbReference type="SUPFAM" id="SSF52540">
    <property type="entry name" value="P-loop containing nucleoside triphosphate hydrolases"/>
    <property type="match status" value="1"/>
</dbReference>
<dbReference type="InterPro" id="IPR050742">
    <property type="entry name" value="Helicase_Restrict-Modif_Enz"/>
</dbReference>
<dbReference type="Pfam" id="PF13156">
    <property type="entry name" value="Mrr_cat_2"/>
    <property type="match status" value="1"/>
</dbReference>
<dbReference type="PROSITE" id="PS51192">
    <property type="entry name" value="HELICASE_ATP_BIND_1"/>
    <property type="match status" value="1"/>
</dbReference>
<dbReference type="InterPro" id="IPR027417">
    <property type="entry name" value="P-loop_NTPase"/>
</dbReference>
<accession>A0ABP9D2Y2</accession>
<dbReference type="PANTHER" id="PTHR47396:SF1">
    <property type="entry name" value="ATP-DEPENDENT HELICASE IRC3-RELATED"/>
    <property type="match status" value="1"/>
</dbReference>
<reference evidence="3" key="1">
    <citation type="journal article" date="2019" name="Int. J. Syst. Evol. Microbiol.">
        <title>The Global Catalogue of Microorganisms (GCM) 10K type strain sequencing project: providing services to taxonomists for standard genome sequencing and annotation.</title>
        <authorList>
            <consortium name="The Broad Institute Genomics Platform"/>
            <consortium name="The Broad Institute Genome Sequencing Center for Infectious Disease"/>
            <person name="Wu L."/>
            <person name="Ma J."/>
        </authorList>
    </citation>
    <scope>NUCLEOTIDE SEQUENCE [LARGE SCALE GENOMIC DNA]</scope>
    <source>
        <strain evidence="3">JCM 18542</strain>
    </source>
</reference>
<dbReference type="PANTHER" id="PTHR47396">
    <property type="entry name" value="TYPE I RESTRICTION ENZYME ECOKI R PROTEIN"/>
    <property type="match status" value="1"/>
</dbReference>
<dbReference type="InterPro" id="IPR011856">
    <property type="entry name" value="tRNA_endonuc-like_dom_sf"/>
</dbReference>
<dbReference type="Proteomes" id="UP001500839">
    <property type="component" value="Unassembled WGS sequence"/>
</dbReference>
<dbReference type="InterPro" id="IPR014001">
    <property type="entry name" value="Helicase_ATP-bd"/>
</dbReference>
<dbReference type="InterPro" id="IPR039442">
    <property type="entry name" value="Mrr-like_dom"/>
</dbReference>
<dbReference type="SMART" id="SM00487">
    <property type="entry name" value="DEXDc"/>
    <property type="match status" value="1"/>
</dbReference>
<dbReference type="SUPFAM" id="SSF52980">
    <property type="entry name" value="Restriction endonuclease-like"/>
    <property type="match status" value="1"/>
</dbReference>
<evidence type="ECO:0000313" key="3">
    <source>
        <dbReference type="Proteomes" id="UP001500839"/>
    </source>
</evidence>
<name>A0ABP9D2Y2_9ACTN</name>
<proteinExistence type="predicted"/>
<dbReference type="CDD" id="cd22333">
    <property type="entry name" value="LlaBIII_nuclease-like"/>
    <property type="match status" value="1"/>
</dbReference>
<feature type="domain" description="Helicase ATP-binding" evidence="1">
    <location>
        <begin position="181"/>
        <end position="357"/>
    </location>
</feature>
<dbReference type="InterPro" id="IPR011335">
    <property type="entry name" value="Restrct_endonuc-II-like"/>
</dbReference>
<comment type="caution">
    <text evidence="2">The sequence shown here is derived from an EMBL/GenBank/DDBJ whole genome shotgun (WGS) entry which is preliminary data.</text>
</comment>
<dbReference type="Gene3D" id="3.40.50.300">
    <property type="entry name" value="P-loop containing nucleotide triphosphate hydrolases"/>
    <property type="match status" value="1"/>
</dbReference>
<dbReference type="Gene3D" id="3.40.1350.10">
    <property type="match status" value="1"/>
</dbReference>
<keyword evidence="3" id="KW-1185">Reference proteome</keyword>
<dbReference type="EMBL" id="BAABKQ010000003">
    <property type="protein sequence ID" value="GAA4826371.1"/>
    <property type="molecule type" value="Genomic_DNA"/>
</dbReference>
<gene>
    <name evidence="2" type="ORF">GCM10023353_39490</name>
</gene>
<evidence type="ECO:0000259" key="1">
    <source>
        <dbReference type="PROSITE" id="PS51192"/>
    </source>
</evidence>
<dbReference type="InterPro" id="IPR006935">
    <property type="entry name" value="Helicase/UvrB_N"/>
</dbReference>
<sequence length="357" mass="38913">MASVHEVIEAFRKAPSNSERGTLFEQLMVRYLQLDPTLAQQYDQVWRWADWPGRDGKPDTGIDLVARERDTGKYTAIQCKFYEPTHTLAKADIDSFFTASGKKPFTNRVIISTTDKWGPHAEEALDDQTIPVQRIGLAEIAEAPIDWDIAWPAYNLEIELAPAVKHTPRKHQQEAIDAVFRGFAAGNDRGKLIMACGTGKTFTALKIAERTAAEAGGSARILFAVPSISLLSQTLREWTAQTTLDMRAFAVCSDSKVSRAAEDIAAHDVAVPVTTDPVRLASEMAHRKRAKGLTVVFTTYQSLPVIAGAQQDGVDPFDVIICDEAHRTTGVTLAAPTSRTSCASTTTTTSAPHAGCI</sequence>
<organism evidence="2 3">
    <name type="scientific">Tomitella cavernea</name>
    <dbReference type="NCBI Taxonomy" id="1387982"/>
    <lineage>
        <taxon>Bacteria</taxon>
        <taxon>Bacillati</taxon>
        <taxon>Actinomycetota</taxon>
        <taxon>Actinomycetes</taxon>
        <taxon>Mycobacteriales</taxon>
        <taxon>Tomitella</taxon>
    </lineage>
</organism>
<evidence type="ECO:0000313" key="2">
    <source>
        <dbReference type="EMBL" id="GAA4826371.1"/>
    </source>
</evidence>
<protein>
    <recommendedName>
        <fullName evidence="1">Helicase ATP-binding domain-containing protein</fullName>
    </recommendedName>
</protein>